<dbReference type="InterPro" id="IPR039545">
    <property type="entry name" value="PGAP2"/>
</dbReference>
<feature type="domain" description="CWH43-like N-terminal" evidence="2">
    <location>
        <begin position="25"/>
        <end position="218"/>
    </location>
</feature>
<keyword evidence="1" id="KW-0472">Membrane</keyword>
<accession>A0A8S9YFK7</accession>
<evidence type="ECO:0000313" key="4">
    <source>
        <dbReference type="Proteomes" id="UP000822476"/>
    </source>
</evidence>
<dbReference type="EMBL" id="JTDE01006875">
    <property type="protein sequence ID" value="KAF7241684.1"/>
    <property type="molecule type" value="Genomic_DNA"/>
</dbReference>
<keyword evidence="1" id="KW-0812">Transmembrane</keyword>
<dbReference type="GO" id="GO:0006506">
    <property type="term" value="P:GPI anchor biosynthetic process"/>
    <property type="evidence" value="ECO:0007669"/>
    <property type="project" value="TreeGrafter"/>
</dbReference>
<keyword evidence="4" id="KW-1185">Reference proteome</keyword>
<dbReference type="Proteomes" id="UP000822476">
    <property type="component" value="Unassembled WGS sequence"/>
</dbReference>
<evidence type="ECO:0000313" key="3">
    <source>
        <dbReference type="EMBL" id="KAF7241684.1"/>
    </source>
</evidence>
<reference evidence="3" key="1">
    <citation type="submission" date="2019-07" db="EMBL/GenBank/DDBJ databases">
        <title>Annotation for the trematode Paragonimus miyazaki's.</title>
        <authorList>
            <person name="Choi Y.-J."/>
        </authorList>
    </citation>
    <scope>NUCLEOTIDE SEQUENCE</scope>
    <source>
        <strain evidence="3">Japan</strain>
    </source>
</reference>
<gene>
    <name evidence="3" type="ORF">EG68_10416</name>
</gene>
<dbReference type="Pfam" id="PF10277">
    <property type="entry name" value="Frag1"/>
    <property type="match status" value="1"/>
</dbReference>
<comment type="caution">
    <text evidence="3">The sequence shown here is derived from an EMBL/GenBank/DDBJ whole genome shotgun (WGS) entry which is preliminary data.</text>
</comment>
<name>A0A8S9YFK7_9TREM</name>
<feature type="transmembrane region" description="Helical" evidence="1">
    <location>
        <begin position="152"/>
        <end position="174"/>
    </location>
</feature>
<dbReference type="GO" id="GO:0000139">
    <property type="term" value="C:Golgi membrane"/>
    <property type="evidence" value="ECO:0007669"/>
    <property type="project" value="InterPro"/>
</dbReference>
<dbReference type="GO" id="GO:0005789">
    <property type="term" value="C:endoplasmic reticulum membrane"/>
    <property type="evidence" value="ECO:0007669"/>
    <property type="project" value="TreeGrafter"/>
</dbReference>
<dbReference type="PANTHER" id="PTHR12892:SF17">
    <property type="entry name" value="POST-GPI ATTACHMENT TO PROTEINS FACTOR 2-LIKE"/>
    <property type="match status" value="1"/>
</dbReference>
<organism evidence="3 4">
    <name type="scientific">Paragonimus skrjabini miyazakii</name>
    <dbReference type="NCBI Taxonomy" id="59628"/>
    <lineage>
        <taxon>Eukaryota</taxon>
        <taxon>Metazoa</taxon>
        <taxon>Spiralia</taxon>
        <taxon>Lophotrochozoa</taxon>
        <taxon>Platyhelminthes</taxon>
        <taxon>Trematoda</taxon>
        <taxon>Digenea</taxon>
        <taxon>Plagiorchiida</taxon>
        <taxon>Troglotremata</taxon>
        <taxon>Troglotrematidae</taxon>
        <taxon>Paragonimus</taxon>
    </lineage>
</organism>
<keyword evidence="1" id="KW-1133">Transmembrane helix</keyword>
<dbReference type="OrthoDB" id="68581at2759"/>
<protein>
    <recommendedName>
        <fullName evidence="2">CWH43-like N-terminal domain-containing protein</fullName>
    </recommendedName>
</protein>
<dbReference type="PANTHER" id="PTHR12892">
    <property type="entry name" value="FGF RECEPTOR ACTIVATING PROTEIN 1"/>
    <property type="match status" value="1"/>
</dbReference>
<feature type="transmembrane region" description="Helical" evidence="1">
    <location>
        <begin position="194"/>
        <end position="211"/>
    </location>
</feature>
<evidence type="ECO:0000259" key="2">
    <source>
        <dbReference type="Pfam" id="PF10277"/>
    </source>
</evidence>
<evidence type="ECO:0000256" key="1">
    <source>
        <dbReference type="SAM" id="Phobius"/>
    </source>
</evidence>
<feature type="transmembrane region" description="Helical" evidence="1">
    <location>
        <begin position="114"/>
        <end position="140"/>
    </location>
</feature>
<sequence>MGGGTLVQPADCLYPRPSIIKIPLKTVVIVGTSLPFSGVVICTIISLYTAFDEVTESVCGVSNFVPSISAVTGITPQLYFWRYAIGFHSAPRLLLAMVYYNYHRLFLTRLSCPMAFDILIKLALFFNLVDVITFVGVAFVSNRENFPVHERMFIVFLFASSLYMLTVLIIHRILNAHYLLPGRMQYSFTLKRTFFLLTMFFISVLIYYFYYHRFKCFPNGK</sequence>
<proteinExistence type="predicted"/>
<dbReference type="AlphaFoldDB" id="A0A8S9YFK7"/>
<dbReference type="InterPro" id="IPR019402">
    <property type="entry name" value="CWH43_N"/>
</dbReference>
<feature type="transmembrane region" description="Helical" evidence="1">
    <location>
        <begin position="26"/>
        <end position="48"/>
    </location>
</feature>